<protein>
    <recommendedName>
        <fullName evidence="3">Amino acid racemase</fullName>
    </recommendedName>
</protein>
<accession>A0A3E1F1P5</accession>
<dbReference type="RefSeq" id="WP_116879472.1">
    <property type="nucleotide sequence ID" value="NZ_QURB01000001.1"/>
</dbReference>
<evidence type="ECO:0000313" key="1">
    <source>
        <dbReference type="EMBL" id="RFC55637.1"/>
    </source>
</evidence>
<keyword evidence="2" id="KW-1185">Reference proteome</keyword>
<comment type="caution">
    <text evidence="1">The sequence shown here is derived from an EMBL/GenBank/DDBJ whole genome shotgun (WGS) entry which is preliminary data.</text>
</comment>
<proteinExistence type="predicted"/>
<dbReference type="EMBL" id="QURB01000001">
    <property type="protein sequence ID" value="RFC55637.1"/>
    <property type="molecule type" value="Genomic_DNA"/>
</dbReference>
<reference evidence="1 2" key="1">
    <citation type="submission" date="2018-08" db="EMBL/GenBank/DDBJ databases">
        <title>The draft genome squence of Brumimicrobium sp. N62.</title>
        <authorList>
            <person name="Du Z.-J."/>
            <person name="Luo H.-R."/>
        </authorList>
    </citation>
    <scope>NUCLEOTIDE SEQUENCE [LARGE SCALE GENOMIC DNA]</scope>
    <source>
        <strain evidence="1 2">N62</strain>
    </source>
</reference>
<evidence type="ECO:0008006" key="3">
    <source>
        <dbReference type="Google" id="ProtNLM"/>
    </source>
</evidence>
<name>A0A3E1F1P5_9FLAO</name>
<dbReference type="AlphaFoldDB" id="A0A3E1F1P5"/>
<dbReference type="Gene3D" id="3.40.50.1860">
    <property type="match status" value="2"/>
</dbReference>
<dbReference type="InterPro" id="IPR001920">
    <property type="entry name" value="Asp/Glu_race"/>
</dbReference>
<gene>
    <name evidence="1" type="ORF">DXU93_01515</name>
</gene>
<dbReference type="Pfam" id="PF01177">
    <property type="entry name" value="Asp_Glu_race"/>
    <property type="match status" value="1"/>
</dbReference>
<sequence length="224" mass="25458">MSKTLGILGLGSYSTLYYIEQLNKSYLQKQGGYSTFPFKMLNTNFNTINTLLPNTSSALDQIVAEYIEELEQLNINAILVPNITLHETLDRLEIQLPIHHPVRLTRQKVAEEKCKEAVVFGSYYTMDSDYLRSAFKTANIILVPPSASDAEFIDLVRRKVYQQEESPEMIQQFNEMVNQYADKHAVIIACTELSVALRVKHKHIFDMAAIQIESAINNNPNLNG</sequence>
<dbReference type="InterPro" id="IPR015942">
    <property type="entry name" value="Asp/Glu/hydantoin_racemase"/>
</dbReference>
<dbReference type="SUPFAM" id="SSF53681">
    <property type="entry name" value="Aspartate/glutamate racemase"/>
    <property type="match status" value="2"/>
</dbReference>
<dbReference type="OrthoDB" id="9803739at2"/>
<dbReference type="Proteomes" id="UP000257127">
    <property type="component" value="Unassembled WGS sequence"/>
</dbReference>
<evidence type="ECO:0000313" key="2">
    <source>
        <dbReference type="Proteomes" id="UP000257127"/>
    </source>
</evidence>
<dbReference type="GO" id="GO:0047661">
    <property type="term" value="F:amino-acid racemase activity"/>
    <property type="evidence" value="ECO:0007669"/>
    <property type="project" value="InterPro"/>
</dbReference>
<organism evidence="1 2">
    <name type="scientific">Brumimicrobium aurantiacum</name>
    <dbReference type="NCBI Taxonomy" id="1737063"/>
    <lineage>
        <taxon>Bacteria</taxon>
        <taxon>Pseudomonadati</taxon>
        <taxon>Bacteroidota</taxon>
        <taxon>Flavobacteriia</taxon>
        <taxon>Flavobacteriales</taxon>
        <taxon>Crocinitomicaceae</taxon>
        <taxon>Brumimicrobium</taxon>
    </lineage>
</organism>